<accession>A0A821VRL7</accession>
<reference evidence="1" key="1">
    <citation type="submission" date="2021-02" db="EMBL/GenBank/DDBJ databases">
        <authorList>
            <person name="Nowell W R."/>
        </authorList>
    </citation>
    <scope>NUCLEOTIDE SEQUENCE</scope>
</reference>
<comment type="caution">
    <text evidence="1">The sequence shown here is derived from an EMBL/GenBank/DDBJ whole genome shotgun (WGS) entry which is preliminary data.</text>
</comment>
<dbReference type="Proteomes" id="UP000663873">
    <property type="component" value="Unassembled WGS sequence"/>
</dbReference>
<evidence type="ECO:0000313" key="2">
    <source>
        <dbReference type="Proteomes" id="UP000663873"/>
    </source>
</evidence>
<dbReference type="AlphaFoldDB" id="A0A821VRL7"/>
<evidence type="ECO:0000313" key="1">
    <source>
        <dbReference type="EMBL" id="CAF4913037.1"/>
    </source>
</evidence>
<dbReference type="EMBL" id="CAJOBP010080449">
    <property type="protein sequence ID" value="CAF4913037.1"/>
    <property type="molecule type" value="Genomic_DNA"/>
</dbReference>
<gene>
    <name evidence="1" type="ORF">UJA718_LOCUS46054</name>
</gene>
<feature type="non-terminal residue" evidence="1">
    <location>
        <position position="64"/>
    </location>
</feature>
<proteinExistence type="predicted"/>
<keyword evidence="2" id="KW-1185">Reference proteome</keyword>
<organism evidence="1 2">
    <name type="scientific">Rotaria socialis</name>
    <dbReference type="NCBI Taxonomy" id="392032"/>
    <lineage>
        <taxon>Eukaryota</taxon>
        <taxon>Metazoa</taxon>
        <taxon>Spiralia</taxon>
        <taxon>Gnathifera</taxon>
        <taxon>Rotifera</taxon>
        <taxon>Eurotatoria</taxon>
        <taxon>Bdelloidea</taxon>
        <taxon>Philodinida</taxon>
        <taxon>Philodinidae</taxon>
        <taxon>Rotaria</taxon>
    </lineage>
</organism>
<feature type="non-terminal residue" evidence="1">
    <location>
        <position position="1"/>
    </location>
</feature>
<name>A0A821VRL7_9BILA</name>
<protein>
    <submittedName>
        <fullName evidence="1">Uncharacterized protein</fullName>
    </submittedName>
</protein>
<sequence length="64" mass="7047">VTQMSLQDTVGLLRETKIGDTVHLCISRQQDGSLPEDLVHEEVKQQIITFDIPLRDTSSAGLGI</sequence>